<gene>
    <name evidence="1" type="ORF">DSO57_1038729</name>
</gene>
<dbReference type="Proteomes" id="UP001165960">
    <property type="component" value="Unassembled WGS sequence"/>
</dbReference>
<keyword evidence="2" id="KW-1185">Reference proteome</keyword>
<comment type="caution">
    <text evidence="1">The sequence shown here is derived from an EMBL/GenBank/DDBJ whole genome shotgun (WGS) entry which is preliminary data.</text>
</comment>
<dbReference type="EMBL" id="QTSX02006203">
    <property type="protein sequence ID" value="KAJ9055880.1"/>
    <property type="molecule type" value="Genomic_DNA"/>
</dbReference>
<reference evidence="1" key="1">
    <citation type="submission" date="2022-04" db="EMBL/GenBank/DDBJ databases">
        <title>Genome of the entomopathogenic fungus Entomophthora muscae.</title>
        <authorList>
            <person name="Elya C."/>
            <person name="Lovett B.R."/>
            <person name="Lee E."/>
            <person name="Macias A.M."/>
            <person name="Hajek A.E."/>
            <person name="De Bivort B.L."/>
            <person name="Kasson M.T."/>
            <person name="De Fine Licht H.H."/>
            <person name="Stajich J.E."/>
        </authorList>
    </citation>
    <scope>NUCLEOTIDE SEQUENCE</scope>
    <source>
        <strain evidence="1">Berkeley</strain>
    </source>
</reference>
<organism evidence="1 2">
    <name type="scientific">Entomophthora muscae</name>
    <dbReference type="NCBI Taxonomy" id="34485"/>
    <lineage>
        <taxon>Eukaryota</taxon>
        <taxon>Fungi</taxon>
        <taxon>Fungi incertae sedis</taxon>
        <taxon>Zoopagomycota</taxon>
        <taxon>Entomophthoromycotina</taxon>
        <taxon>Entomophthoromycetes</taxon>
        <taxon>Entomophthorales</taxon>
        <taxon>Entomophthoraceae</taxon>
        <taxon>Entomophthora</taxon>
    </lineage>
</organism>
<name>A0ACC2S0R3_9FUNG</name>
<protein>
    <submittedName>
        <fullName evidence="1">Uncharacterized protein</fullName>
    </submittedName>
</protein>
<evidence type="ECO:0000313" key="1">
    <source>
        <dbReference type="EMBL" id="KAJ9055880.1"/>
    </source>
</evidence>
<proteinExistence type="predicted"/>
<sequence>MRRNPAFWPPALMVVATDLAKLVDVILCGGICGLDIEPGYSAGDAGQPRLLTFLPLSFVSISTFLDSLRFHLWNHLVSQCILGWVTTPHIIDHDELHSHSPGKIYQVPQMGCSYGWWIQTARESIARWLVGLVESKGGPL</sequence>
<accession>A0ACC2S0R3</accession>
<evidence type="ECO:0000313" key="2">
    <source>
        <dbReference type="Proteomes" id="UP001165960"/>
    </source>
</evidence>